<feature type="domain" description="TonB-dependent receptor plug" evidence="2">
    <location>
        <begin position="110"/>
        <end position="241"/>
    </location>
</feature>
<dbReference type="Proteomes" id="UP001056837">
    <property type="component" value="Chromosome"/>
</dbReference>
<dbReference type="SUPFAM" id="SSF49464">
    <property type="entry name" value="Carboxypeptidase regulatory domain-like"/>
    <property type="match status" value="1"/>
</dbReference>
<evidence type="ECO:0000313" key="4">
    <source>
        <dbReference type="Proteomes" id="UP001056837"/>
    </source>
</evidence>
<dbReference type="Gene3D" id="2.170.130.10">
    <property type="entry name" value="TonB-dependent receptor, plug domain"/>
    <property type="match status" value="1"/>
</dbReference>
<organism evidence="3 4">
    <name type="scientific">Tenacibaculum mesophilum</name>
    <dbReference type="NCBI Taxonomy" id="104268"/>
    <lineage>
        <taxon>Bacteria</taxon>
        <taxon>Pseudomonadati</taxon>
        <taxon>Bacteroidota</taxon>
        <taxon>Flavobacteriia</taxon>
        <taxon>Flavobacteriales</taxon>
        <taxon>Flavobacteriaceae</taxon>
        <taxon>Tenacibaculum</taxon>
    </lineage>
</organism>
<evidence type="ECO:0000313" key="3">
    <source>
        <dbReference type="EMBL" id="UTD15446.1"/>
    </source>
</evidence>
<feature type="signal peptide" evidence="1">
    <location>
        <begin position="1"/>
        <end position="17"/>
    </location>
</feature>
<dbReference type="SUPFAM" id="SSF56935">
    <property type="entry name" value="Porins"/>
    <property type="match status" value="1"/>
</dbReference>
<dbReference type="InterPro" id="IPR008969">
    <property type="entry name" value="CarboxyPept-like_regulatory"/>
</dbReference>
<dbReference type="AlphaFoldDB" id="A0AAE9MM31"/>
<dbReference type="InterPro" id="IPR037066">
    <property type="entry name" value="Plug_dom_sf"/>
</dbReference>
<dbReference type="RefSeq" id="WP_253679068.1">
    <property type="nucleotide sequence ID" value="NZ_CP050861.1"/>
</dbReference>
<dbReference type="Pfam" id="PF07715">
    <property type="entry name" value="Plug"/>
    <property type="match status" value="1"/>
</dbReference>
<sequence length="912" mass="104338">MKFGFFMLLFVAAISKAQVKIGFKVSNTLGSPIEDAYVFINSKAKVTDKKGEVFFNVEKDNYTIKVNHIAYLDFSKVILASKDSIVTIVLRENKELLQEVVITAKESEGMTSSSLVDRKAMSHLQPSSFTDLVSLLPGKNITNSNLNASTHLRLREVGSSDRDYDTSLLGVSFLVDGVPINTNANLQQVVEAAPVNKSTKDYNRNTVRRGVDMRSISTDEIEKVEIVRGVASAKYGDLSSGLVKIKRKNGYTRWKSRIKSDGFSKLYSLGKGYNFNEENLKLNFDVAYLDAKADPRDNYENYKRYTTSLRLEKLFEKRNPVSWNLNVDYTGTVDGEKSDPDVPFDKYESFKSSYNSIRVSNEFNIDFSEGILKNINFKTSFNQSFDKIKQTRWVQLWDATALPLATEAGESYGFYLLPSYVSNQVIDGKPLDIFADFSGILNFSAYKIKNNITLGVNYLYAKNNGLGQVYDRKLPPSPSIKTRPRTYKEIPAMQSLAFYVEDEIKWDVNTINFTLRAGVRGTSFLGLNKKYAIHNELFLDPRLNLKIAFPAIKFNNNEALKIEVTSGYGKHHKLPTLNMLYPQELYEDYEQLNYYHNIKEYRQVHYKTYKFSQVNYKIQPALNVKKEVRLGLNYDHHSLYITFFDEKMSSGFRTISNFHQVNYKKYDVSGLNHETITSAPLVENLPYKTVNSLALSSQESNGSSIFKKGIEFQYATKRIEALKTRFTINGAWLQSEYFNSLPRYKSETAIIGGVNYTNIGLYKMANNNSFKESLQTSFTADTYLQNLGLTTSFRMDVQWYTKSFYLPESSVPTHYVKNDGTVVPYTIVEANDPVLKSLILDVRGDGEVAYRESPLGLNTHIKISKKFYKNFVVSMYVNNLFNYYDRNTTANQQVTQRNFIDPYFGMELNFNF</sequence>
<gene>
    <name evidence="3" type="ORF">HER15_08195</name>
</gene>
<evidence type="ECO:0000259" key="2">
    <source>
        <dbReference type="Pfam" id="PF07715"/>
    </source>
</evidence>
<dbReference type="EMBL" id="CP050861">
    <property type="protein sequence ID" value="UTD15446.1"/>
    <property type="molecule type" value="Genomic_DNA"/>
</dbReference>
<keyword evidence="3" id="KW-0675">Receptor</keyword>
<reference evidence="3" key="1">
    <citation type="submission" date="2020-04" db="EMBL/GenBank/DDBJ databases">
        <title>Tenacibaculum mesophilum bac2.</title>
        <authorList>
            <person name="Li M."/>
        </authorList>
    </citation>
    <scope>NUCLEOTIDE SEQUENCE</scope>
    <source>
        <strain evidence="3">Bac2</strain>
    </source>
</reference>
<protein>
    <submittedName>
        <fullName evidence="3">TonB-dependent receptor</fullName>
    </submittedName>
</protein>
<feature type="chain" id="PRO_5041965232" evidence="1">
    <location>
        <begin position="18"/>
        <end position="912"/>
    </location>
</feature>
<keyword evidence="1" id="KW-0732">Signal</keyword>
<proteinExistence type="predicted"/>
<accession>A0AAE9MM31</accession>
<evidence type="ECO:0000256" key="1">
    <source>
        <dbReference type="SAM" id="SignalP"/>
    </source>
</evidence>
<dbReference type="InterPro" id="IPR012910">
    <property type="entry name" value="Plug_dom"/>
</dbReference>
<name>A0AAE9MM31_9FLAO</name>